<evidence type="ECO:0000259" key="1">
    <source>
        <dbReference type="Pfam" id="PF01966"/>
    </source>
</evidence>
<dbReference type="AlphaFoldDB" id="A0A918G6V5"/>
<keyword evidence="3" id="KW-1185">Reference proteome</keyword>
<protein>
    <submittedName>
        <fullName evidence="2">Metal-dependent phosphohydrolase, HD subdomain protein</fullName>
    </submittedName>
</protein>
<evidence type="ECO:0000313" key="2">
    <source>
        <dbReference type="EMBL" id="GGS21213.1"/>
    </source>
</evidence>
<reference evidence="2" key="1">
    <citation type="journal article" date="2014" name="Int. J. Syst. Evol. Microbiol.">
        <title>Complete genome sequence of Corynebacterium casei LMG S-19264T (=DSM 44701T), isolated from a smear-ripened cheese.</title>
        <authorList>
            <consortium name="US DOE Joint Genome Institute (JGI-PGF)"/>
            <person name="Walter F."/>
            <person name="Albersmeier A."/>
            <person name="Kalinowski J."/>
            <person name="Ruckert C."/>
        </authorList>
    </citation>
    <scope>NUCLEOTIDE SEQUENCE</scope>
    <source>
        <strain evidence="2">JCM 3276</strain>
    </source>
</reference>
<evidence type="ECO:0000313" key="3">
    <source>
        <dbReference type="Proteomes" id="UP000660680"/>
    </source>
</evidence>
<dbReference type="SUPFAM" id="SSF109604">
    <property type="entry name" value="HD-domain/PDEase-like"/>
    <property type="match status" value="1"/>
</dbReference>
<organism evidence="2 3">
    <name type="scientific">Actinokineospora fastidiosa</name>
    <dbReference type="NCBI Taxonomy" id="1816"/>
    <lineage>
        <taxon>Bacteria</taxon>
        <taxon>Bacillati</taxon>
        <taxon>Actinomycetota</taxon>
        <taxon>Actinomycetes</taxon>
        <taxon>Pseudonocardiales</taxon>
        <taxon>Pseudonocardiaceae</taxon>
        <taxon>Actinokineospora</taxon>
    </lineage>
</organism>
<accession>A0A918G6V5</accession>
<sequence length="192" mass="21209">MLPAGGADSAAFVAQAEELARRFLTPLERRWKHVQAVAMRADELRRSVASLGRAAEHVLVAAAWLHDIGYAPEVGMTGFHPLDGARYLERLGYPRQIVCLVAHHSGARYEAEERGLSAELAAFELEDSPIMDALVTADMTTGPDGTRLAYRERIAEILTRYPTDSPVHAAWLRADSEIGLCVERTEARMRQS</sequence>
<reference evidence="2" key="2">
    <citation type="submission" date="2020-09" db="EMBL/GenBank/DDBJ databases">
        <authorList>
            <person name="Sun Q."/>
            <person name="Ohkuma M."/>
        </authorList>
    </citation>
    <scope>NUCLEOTIDE SEQUENCE</scope>
    <source>
        <strain evidence="2">JCM 3276</strain>
    </source>
</reference>
<dbReference type="CDD" id="cd00077">
    <property type="entry name" value="HDc"/>
    <property type="match status" value="1"/>
</dbReference>
<proteinExistence type="predicted"/>
<name>A0A918G6V5_9PSEU</name>
<dbReference type="EMBL" id="BMRB01000001">
    <property type="protein sequence ID" value="GGS21213.1"/>
    <property type="molecule type" value="Genomic_DNA"/>
</dbReference>
<feature type="domain" description="HD" evidence="1">
    <location>
        <begin position="30"/>
        <end position="111"/>
    </location>
</feature>
<dbReference type="Proteomes" id="UP000660680">
    <property type="component" value="Unassembled WGS sequence"/>
</dbReference>
<dbReference type="Gene3D" id="1.10.3210.10">
    <property type="entry name" value="Hypothetical protein af1432"/>
    <property type="match status" value="1"/>
</dbReference>
<dbReference type="Pfam" id="PF01966">
    <property type="entry name" value="HD"/>
    <property type="match status" value="1"/>
</dbReference>
<gene>
    <name evidence="2" type="ORF">GCM10010171_12380</name>
</gene>
<comment type="caution">
    <text evidence="2">The sequence shown here is derived from an EMBL/GenBank/DDBJ whole genome shotgun (WGS) entry which is preliminary data.</text>
</comment>
<dbReference type="InterPro" id="IPR003607">
    <property type="entry name" value="HD/PDEase_dom"/>
</dbReference>
<dbReference type="InterPro" id="IPR006674">
    <property type="entry name" value="HD_domain"/>
</dbReference>
<dbReference type="RefSeq" id="WP_189209266.1">
    <property type="nucleotide sequence ID" value="NZ_BMRB01000001.1"/>
</dbReference>